<dbReference type="PROSITE" id="PS50977">
    <property type="entry name" value="HTH_TETR_2"/>
    <property type="match status" value="1"/>
</dbReference>
<accession>A0A4Q1SB18</accession>
<dbReference type="PANTHER" id="PTHR30055:SF148">
    <property type="entry name" value="TETR-FAMILY TRANSCRIPTIONAL REGULATOR"/>
    <property type="match status" value="1"/>
</dbReference>
<dbReference type="GO" id="GO:0003700">
    <property type="term" value="F:DNA-binding transcription factor activity"/>
    <property type="evidence" value="ECO:0007669"/>
    <property type="project" value="TreeGrafter"/>
</dbReference>
<dbReference type="OrthoDB" id="9796019at2"/>
<evidence type="ECO:0000259" key="5">
    <source>
        <dbReference type="PROSITE" id="PS50977"/>
    </source>
</evidence>
<proteinExistence type="predicted"/>
<dbReference type="PRINTS" id="PR00455">
    <property type="entry name" value="HTHTETR"/>
</dbReference>
<dbReference type="Pfam" id="PF16859">
    <property type="entry name" value="TetR_C_11"/>
    <property type="match status" value="1"/>
</dbReference>
<dbReference type="Proteomes" id="UP000290253">
    <property type="component" value="Unassembled WGS sequence"/>
</dbReference>
<gene>
    <name evidence="6" type="ORF">ESZ00_14660</name>
</gene>
<evidence type="ECO:0000256" key="1">
    <source>
        <dbReference type="ARBA" id="ARBA00023015"/>
    </source>
</evidence>
<evidence type="ECO:0000256" key="2">
    <source>
        <dbReference type="ARBA" id="ARBA00023125"/>
    </source>
</evidence>
<dbReference type="Pfam" id="PF00440">
    <property type="entry name" value="TetR_N"/>
    <property type="match status" value="1"/>
</dbReference>
<organism evidence="6 7">
    <name type="scientific">Silvibacterium dinghuense</name>
    <dbReference type="NCBI Taxonomy" id="1560006"/>
    <lineage>
        <taxon>Bacteria</taxon>
        <taxon>Pseudomonadati</taxon>
        <taxon>Acidobacteriota</taxon>
        <taxon>Terriglobia</taxon>
        <taxon>Terriglobales</taxon>
        <taxon>Acidobacteriaceae</taxon>
        <taxon>Silvibacterium</taxon>
    </lineage>
</organism>
<feature type="domain" description="HTH tetR-type" evidence="5">
    <location>
        <begin position="7"/>
        <end position="67"/>
    </location>
</feature>
<keyword evidence="7" id="KW-1185">Reference proteome</keyword>
<evidence type="ECO:0000313" key="6">
    <source>
        <dbReference type="EMBL" id="RXS94331.1"/>
    </source>
</evidence>
<comment type="caution">
    <text evidence="6">The sequence shown here is derived from an EMBL/GenBank/DDBJ whole genome shotgun (WGS) entry which is preliminary data.</text>
</comment>
<dbReference type="InterPro" id="IPR009057">
    <property type="entry name" value="Homeodomain-like_sf"/>
</dbReference>
<dbReference type="EMBL" id="SDMK01000003">
    <property type="protein sequence ID" value="RXS94331.1"/>
    <property type="molecule type" value="Genomic_DNA"/>
</dbReference>
<dbReference type="InterPro" id="IPR001647">
    <property type="entry name" value="HTH_TetR"/>
</dbReference>
<sequence>MARTRSVTVHKNILEAAVKLFSERGIEATSMDAIAEAAGASKATIYKHWPDKDALCLEVVGYLHGHDAPRPVFHSGDFRADLIAQLGYQPVPERKALRERMMPHLIAYASRNEGFGIVWRSQVVAPVREAMSTLLRRGESEGLLRKELDHEVGLALLLGPLVYRNIFVRKAGYAGPPNLEAETADAFLRAWAVERSTERSRKTGKKVS</sequence>
<dbReference type="InterPro" id="IPR023772">
    <property type="entry name" value="DNA-bd_HTH_TetR-type_CS"/>
</dbReference>
<name>A0A4Q1SB18_9BACT</name>
<dbReference type="RefSeq" id="WP_129209069.1">
    <property type="nucleotide sequence ID" value="NZ_BMGU01000005.1"/>
</dbReference>
<keyword evidence="3" id="KW-0804">Transcription</keyword>
<feature type="DNA-binding region" description="H-T-H motif" evidence="4">
    <location>
        <begin position="30"/>
        <end position="49"/>
    </location>
</feature>
<reference evidence="6 7" key="1">
    <citation type="journal article" date="2016" name="Int. J. Syst. Evol. Microbiol.">
        <title>Acidipila dinghuensis sp. nov., an acidobacterium isolated from forest soil.</title>
        <authorList>
            <person name="Jiang Y.W."/>
            <person name="Wang J."/>
            <person name="Chen M.H."/>
            <person name="Lv Y.Y."/>
            <person name="Qiu L.H."/>
        </authorList>
    </citation>
    <scope>NUCLEOTIDE SEQUENCE [LARGE SCALE GENOMIC DNA]</scope>
    <source>
        <strain evidence="6 7">DHOF10</strain>
    </source>
</reference>
<dbReference type="GO" id="GO:0000976">
    <property type="term" value="F:transcription cis-regulatory region binding"/>
    <property type="evidence" value="ECO:0007669"/>
    <property type="project" value="TreeGrafter"/>
</dbReference>
<evidence type="ECO:0000256" key="3">
    <source>
        <dbReference type="ARBA" id="ARBA00023163"/>
    </source>
</evidence>
<dbReference type="Gene3D" id="1.10.10.60">
    <property type="entry name" value="Homeodomain-like"/>
    <property type="match status" value="1"/>
</dbReference>
<dbReference type="AlphaFoldDB" id="A0A4Q1SB18"/>
<dbReference type="InterPro" id="IPR011075">
    <property type="entry name" value="TetR_C"/>
</dbReference>
<dbReference type="SUPFAM" id="SSF48498">
    <property type="entry name" value="Tetracyclin repressor-like, C-terminal domain"/>
    <property type="match status" value="1"/>
</dbReference>
<dbReference type="Gene3D" id="1.10.357.10">
    <property type="entry name" value="Tetracycline Repressor, domain 2"/>
    <property type="match status" value="1"/>
</dbReference>
<dbReference type="PROSITE" id="PS01081">
    <property type="entry name" value="HTH_TETR_1"/>
    <property type="match status" value="1"/>
</dbReference>
<dbReference type="SUPFAM" id="SSF46689">
    <property type="entry name" value="Homeodomain-like"/>
    <property type="match status" value="1"/>
</dbReference>
<evidence type="ECO:0000313" key="7">
    <source>
        <dbReference type="Proteomes" id="UP000290253"/>
    </source>
</evidence>
<keyword evidence="2 4" id="KW-0238">DNA-binding</keyword>
<dbReference type="InterPro" id="IPR050109">
    <property type="entry name" value="HTH-type_TetR-like_transc_reg"/>
</dbReference>
<protein>
    <submittedName>
        <fullName evidence="6">TetR/AcrR family transcriptional regulator</fullName>
    </submittedName>
</protein>
<dbReference type="InterPro" id="IPR036271">
    <property type="entry name" value="Tet_transcr_reg_TetR-rel_C_sf"/>
</dbReference>
<dbReference type="PANTHER" id="PTHR30055">
    <property type="entry name" value="HTH-TYPE TRANSCRIPTIONAL REGULATOR RUTR"/>
    <property type="match status" value="1"/>
</dbReference>
<evidence type="ECO:0000256" key="4">
    <source>
        <dbReference type="PROSITE-ProRule" id="PRU00335"/>
    </source>
</evidence>
<dbReference type="FunFam" id="1.10.10.60:FF:000141">
    <property type="entry name" value="TetR family transcriptional regulator"/>
    <property type="match status" value="1"/>
</dbReference>
<keyword evidence="1" id="KW-0805">Transcription regulation</keyword>